<evidence type="ECO:0000313" key="3">
    <source>
        <dbReference type="EMBL" id="USQ95810.1"/>
    </source>
</evidence>
<feature type="domain" description="Transposase IS110-like N-terminal" evidence="1">
    <location>
        <begin position="34"/>
        <end position="152"/>
    </location>
</feature>
<dbReference type="EMBL" id="CP096040">
    <property type="protein sequence ID" value="USQ95810.1"/>
    <property type="molecule type" value="Genomic_DNA"/>
</dbReference>
<evidence type="ECO:0000313" key="4">
    <source>
        <dbReference type="Proteomes" id="UP001057520"/>
    </source>
</evidence>
<dbReference type="PANTHER" id="PTHR33055:SF13">
    <property type="entry name" value="TRANSPOSASE"/>
    <property type="match status" value="1"/>
</dbReference>
<name>A0ABY4ZSZ1_9CAUL</name>
<evidence type="ECO:0000259" key="2">
    <source>
        <dbReference type="Pfam" id="PF02371"/>
    </source>
</evidence>
<dbReference type="Proteomes" id="UP001057520">
    <property type="component" value="Chromosome"/>
</dbReference>
<dbReference type="Pfam" id="PF02371">
    <property type="entry name" value="Transposase_20"/>
    <property type="match status" value="1"/>
</dbReference>
<gene>
    <name evidence="3" type="ORF">MZV50_25280</name>
</gene>
<dbReference type="InterPro" id="IPR003346">
    <property type="entry name" value="Transposase_20"/>
</dbReference>
<dbReference type="InterPro" id="IPR047650">
    <property type="entry name" value="Transpos_IS110"/>
</dbReference>
<dbReference type="InterPro" id="IPR002525">
    <property type="entry name" value="Transp_IS110-like_N"/>
</dbReference>
<protein>
    <submittedName>
        <fullName evidence="3">IS110 family transposase</fullName>
    </submittedName>
</protein>
<keyword evidence="4" id="KW-1185">Reference proteome</keyword>
<evidence type="ECO:0000259" key="1">
    <source>
        <dbReference type="Pfam" id="PF01548"/>
    </source>
</evidence>
<proteinExistence type="predicted"/>
<dbReference type="Pfam" id="PF01548">
    <property type="entry name" value="DEDD_Tnp_IS110"/>
    <property type="match status" value="1"/>
</dbReference>
<dbReference type="NCBIfam" id="NF033542">
    <property type="entry name" value="transpos_IS110"/>
    <property type="match status" value="1"/>
</dbReference>
<feature type="domain" description="Transposase IS116/IS110/IS902 C-terminal" evidence="2">
    <location>
        <begin position="197"/>
        <end position="280"/>
    </location>
</feature>
<organism evidence="3 4">
    <name type="scientific">Caulobacter segnis</name>
    <dbReference type="NCBI Taxonomy" id="88688"/>
    <lineage>
        <taxon>Bacteria</taxon>
        <taxon>Pseudomonadati</taxon>
        <taxon>Pseudomonadota</taxon>
        <taxon>Alphaproteobacteria</taxon>
        <taxon>Caulobacterales</taxon>
        <taxon>Caulobacteraceae</taxon>
        <taxon>Caulobacter</taxon>
    </lineage>
</organism>
<sequence>MGWKMMPQEPAYVAVDVSKATLEIGEPAVDRTWSVRNEPKGWRKLIGWIERLGRPVVVGLEPSGGYEHGLIEALLEAGIDVRWCDPARVRALAKALGAPAKTDRIDVGMIRRFLSQTGGRPVRRDPERNELRASLSARRAAQEAAQALEAQAQALPQGDARQALAALAAQARLTMKAQERAAIALVRASQALAPTWRRLQTAPGVGPLVAAELIAHMPELGAVTSKAVAKLAGLAPFIRKSGQWQGRAVCSGGRSRPRQLLYLAVIACLRGSSRTKATYQHLVANGKPPKVAITACMRRLLVTLNAMIRDQADWTLA</sequence>
<accession>A0ABY4ZSZ1</accession>
<reference evidence="3 4" key="1">
    <citation type="submission" date="2022-04" db="EMBL/GenBank/DDBJ databases">
        <title>Genome sequence of soybean root-associated Caulobacter segnis RL271.</title>
        <authorList>
            <person name="Longley R."/>
            <person name="Bonito G."/>
            <person name="Trigodet F."/>
            <person name="Crosson S."/>
            <person name="Fiebig A."/>
        </authorList>
    </citation>
    <scope>NUCLEOTIDE SEQUENCE [LARGE SCALE GENOMIC DNA]</scope>
    <source>
        <strain evidence="3 4">RL271</strain>
    </source>
</reference>
<dbReference type="PANTHER" id="PTHR33055">
    <property type="entry name" value="TRANSPOSASE FOR INSERTION SEQUENCE ELEMENT IS1111A"/>
    <property type="match status" value="1"/>
</dbReference>